<proteinExistence type="predicted"/>
<accession>A0A314UGT1</accession>
<comment type="caution">
    <text evidence="1">The sequence shown here is derived from an EMBL/GenBank/DDBJ whole genome shotgun (WGS) entry which is preliminary data.</text>
</comment>
<organism evidence="1 2">
    <name type="scientific">Prunus yedoensis var. nudiflora</name>
    <dbReference type="NCBI Taxonomy" id="2094558"/>
    <lineage>
        <taxon>Eukaryota</taxon>
        <taxon>Viridiplantae</taxon>
        <taxon>Streptophyta</taxon>
        <taxon>Embryophyta</taxon>
        <taxon>Tracheophyta</taxon>
        <taxon>Spermatophyta</taxon>
        <taxon>Magnoliopsida</taxon>
        <taxon>eudicotyledons</taxon>
        <taxon>Gunneridae</taxon>
        <taxon>Pentapetalae</taxon>
        <taxon>rosids</taxon>
        <taxon>fabids</taxon>
        <taxon>Rosales</taxon>
        <taxon>Rosaceae</taxon>
        <taxon>Amygdaloideae</taxon>
        <taxon>Amygdaleae</taxon>
        <taxon>Prunus</taxon>
    </lineage>
</organism>
<evidence type="ECO:0000313" key="1">
    <source>
        <dbReference type="EMBL" id="PQM36561.1"/>
    </source>
</evidence>
<dbReference type="Proteomes" id="UP000250321">
    <property type="component" value="Unassembled WGS sequence"/>
</dbReference>
<name>A0A314UGT1_PRUYE</name>
<keyword evidence="2" id="KW-1185">Reference proteome</keyword>
<sequence>MKLPIESEFRDQAPRMLRKGCKALGNTLVTFINENNGCLQINSWLGMRSLWHGSKIDMSLAPKRTLSVPGEIWVSRKGILKRGLVGKGGKERKRWLGRYFRQLDSDSVKCQNSMTKGKAEGGDELSTKIAGFCTQERKLSLWLWMILVGWKRPYL</sequence>
<dbReference type="AlphaFoldDB" id="A0A314UGT1"/>
<reference evidence="1 2" key="1">
    <citation type="submission" date="2018-02" db="EMBL/GenBank/DDBJ databases">
        <title>Draft genome of wild Prunus yedoensis var. nudiflora.</title>
        <authorList>
            <person name="Baek S."/>
            <person name="Kim J.-H."/>
            <person name="Choi K."/>
            <person name="Kim G.-B."/>
            <person name="Cho A."/>
            <person name="Jang H."/>
            <person name="Shin C.-H."/>
            <person name="Yu H.-J."/>
            <person name="Mun J.-H."/>
        </authorList>
    </citation>
    <scope>NUCLEOTIDE SEQUENCE [LARGE SCALE GENOMIC DNA]</scope>
    <source>
        <strain evidence="2">cv. Jeju island</strain>
        <tissue evidence="1">Leaf</tissue>
    </source>
</reference>
<evidence type="ECO:0000313" key="2">
    <source>
        <dbReference type="Proteomes" id="UP000250321"/>
    </source>
</evidence>
<protein>
    <submittedName>
        <fullName evidence="1">Uncharacterized protein</fullName>
    </submittedName>
</protein>
<gene>
    <name evidence="1" type="ORF">Pyn_01025</name>
</gene>
<dbReference type="EMBL" id="PJQY01003542">
    <property type="protein sequence ID" value="PQM36561.1"/>
    <property type="molecule type" value="Genomic_DNA"/>
</dbReference>